<name>A0ABM0PSR4_PRUMU</name>
<protein>
    <submittedName>
        <fullName evidence="2">Uncharacterized protein LOC103342123 isoform X2</fullName>
    </submittedName>
</protein>
<reference evidence="1" key="1">
    <citation type="journal article" date="2012" name="Nat. Commun.">
        <title>The genome of Prunus mume.</title>
        <authorList>
            <person name="Zhang Q."/>
            <person name="Chen W."/>
            <person name="Sun L."/>
            <person name="Zhao F."/>
            <person name="Huang B."/>
            <person name="Yang W."/>
            <person name="Tao Y."/>
            <person name="Wang J."/>
            <person name="Yuan Z."/>
            <person name="Fan G."/>
            <person name="Xing Z."/>
            <person name="Han C."/>
            <person name="Pan H."/>
            <person name="Zhong X."/>
            <person name="Shi W."/>
            <person name="Liang X."/>
            <person name="Du D."/>
            <person name="Sun F."/>
            <person name="Xu Z."/>
            <person name="Hao R."/>
            <person name="Lv T."/>
            <person name="Lv Y."/>
            <person name="Zheng Z."/>
            <person name="Sun M."/>
            <person name="Luo L."/>
            <person name="Cai M."/>
            <person name="Gao Y."/>
            <person name="Wang J."/>
            <person name="Yin Y."/>
            <person name="Xu X."/>
            <person name="Cheng T."/>
            <person name="Wang J."/>
        </authorList>
    </citation>
    <scope>NUCLEOTIDE SEQUENCE [LARGE SCALE GENOMIC DNA]</scope>
</reference>
<reference evidence="2" key="2">
    <citation type="submission" date="2025-08" db="UniProtKB">
        <authorList>
            <consortium name="RefSeq"/>
        </authorList>
    </citation>
    <scope>IDENTIFICATION</scope>
</reference>
<dbReference type="Proteomes" id="UP000694861">
    <property type="component" value="Unplaced"/>
</dbReference>
<dbReference type="GeneID" id="103342123"/>
<evidence type="ECO:0000313" key="2">
    <source>
        <dbReference type="RefSeq" id="XP_008243927.1"/>
    </source>
</evidence>
<evidence type="ECO:0000313" key="1">
    <source>
        <dbReference type="Proteomes" id="UP000694861"/>
    </source>
</evidence>
<dbReference type="RefSeq" id="XP_008243927.1">
    <property type="nucleotide sequence ID" value="XM_008245705.2"/>
</dbReference>
<accession>A0ABM0PSR4</accession>
<organism evidence="1 2">
    <name type="scientific">Prunus mume</name>
    <name type="common">Japanese apricot</name>
    <name type="synonym">Armeniaca mume</name>
    <dbReference type="NCBI Taxonomy" id="102107"/>
    <lineage>
        <taxon>Eukaryota</taxon>
        <taxon>Viridiplantae</taxon>
        <taxon>Streptophyta</taxon>
        <taxon>Embryophyta</taxon>
        <taxon>Tracheophyta</taxon>
        <taxon>Spermatophyta</taxon>
        <taxon>Magnoliopsida</taxon>
        <taxon>eudicotyledons</taxon>
        <taxon>Gunneridae</taxon>
        <taxon>Pentapetalae</taxon>
        <taxon>rosids</taxon>
        <taxon>fabids</taxon>
        <taxon>Rosales</taxon>
        <taxon>Rosaceae</taxon>
        <taxon>Amygdaloideae</taxon>
        <taxon>Amygdaleae</taxon>
        <taxon>Prunus</taxon>
    </lineage>
</organism>
<sequence length="39" mass="4496">MDKLLLIQDAEHKRVWLVIQKTMGLLVGGNHTSSRFCTR</sequence>
<gene>
    <name evidence="2" type="primary">LOC103342123</name>
</gene>
<keyword evidence="1" id="KW-1185">Reference proteome</keyword>
<proteinExistence type="predicted"/>